<dbReference type="Proteomes" id="UP000237752">
    <property type="component" value="Unassembled WGS sequence"/>
</dbReference>
<gene>
    <name evidence="4" type="ORF">CLV47_1067</name>
</gene>
<keyword evidence="2" id="KW-0472">Membrane</keyword>
<evidence type="ECO:0000313" key="5">
    <source>
        <dbReference type="Proteomes" id="UP000237752"/>
    </source>
</evidence>
<dbReference type="InterPro" id="IPR025637">
    <property type="entry name" value="DUF4333"/>
</dbReference>
<dbReference type="RefSeq" id="WP_106348649.1">
    <property type="nucleotide sequence ID" value="NZ_PVUE01000006.1"/>
</dbReference>
<proteinExistence type="predicted"/>
<protein>
    <submittedName>
        <fullName evidence="4">Uncharacterized protein DUF4333</fullName>
    </submittedName>
</protein>
<evidence type="ECO:0000256" key="1">
    <source>
        <dbReference type="SAM" id="MobiDB-lite"/>
    </source>
</evidence>
<feature type="compositionally biased region" description="Low complexity" evidence="1">
    <location>
        <begin position="1"/>
        <end position="16"/>
    </location>
</feature>
<reference evidence="4 5" key="1">
    <citation type="submission" date="2018-03" db="EMBL/GenBank/DDBJ databases">
        <title>Genomic Encyclopedia of Archaeal and Bacterial Type Strains, Phase II (KMG-II): from individual species to whole genera.</title>
        <authorList>
            <person name="Goeker M."/>
        </authorList>
    </citation>
    <scope>NUCLEOTIDE SEQUENCE [LARGE SCALE GENOMIC DNA]</scope>
    <source>
        <strain evidence="4 5">DSM 100065</strain>
    </source>
</reference>
<feature type="compositionally biased region" description="Polar residues" evidence="1">
    <location>
        <begin position="35"/>
        <end position="51"/>
    </location>
</feature>
<accession>A0A2T1A0X1</accession>
<dbReference type="OrthoDB" id="3625154at2"/>
<sequence>MTYPPSGDGNQNGQQPPQQPGTGGVPAQGQAPHDGSQQGPATGSTPSYPDNQQPYQPGGGYDQGQQPYQPGGGYDQGQQPYQPGGYDQGQQPATGAQPYGQQPYGQQPYGQQPYGQAPSTGAQPTPPPDQQYGAPQTGGYEQPTQVYGAGQYGQSADPYATQQYGQDYGQPADPYGQQGYGQQQGDPYAQQGYGQPQADPYGQQQGGYDQYGQQPAADPYGQQQGGYDQYGQPATAGYGQQAGPQTGWNQPAAPKKSNKGLIIGIVAVVILALGGVGTWLALGPLSTKVLDKSAVASDVTAQYNDQYQTKLSGFKCDKDQLKVEKGAEYKCHAKADGGDNVDITITVTNADNGDYTWKDDHQ</sequence>
<dbReference type="Pfam" id="PF14230">
    <property type="entry name" value="DUF4333"/>
    <property type="match status" value="1"/>
</dbReference>
<dbReference type="EMBL" id="PVUE01000006">
    <property type="protein sequence ID" value="PRZ42137.1"/>
    <property type="molecule type" value="Genomic_DNA"/>
</dbReference>
<name>A0A2T1A0X1_9ACTN</name>
<evidence type="ECO:0000256" key="2">
    <source>
        <dbReference type="SAM" id="Phobius"/>
    </source>
</evidence>
<keyword evidence="5" id="KW-1185">Reference proteome</keyword>
<feature type="domain" description="DUF4333" evidence="3">
    <location>
        <begin position="276"/>
        <end position="351"/>
    </location>
</feature>
<feature type="transmembrane region" description="Helical" evidence="2">
    <location>
        <begin position="261"/>
        <end position="282"/>
    </location>
</feature>
<feature type="region of interest" description="Disordered" evidence="1">
    <location>
        <begin position="1"/>
        <end position="253"/>
    </location>
</feature>
<keyword evidence="2" id="KW-1133">Transmembrane helix</keyword>
<feature type="compositionally biased region" description="Low complexity" evidence="1">
    <location>
        <begin position="76"/>
        <end position="116"/>
    </location>
</feature>
<evidence type="ECO:0000259" key="3">
    <source>
        <dbReference type="Pfam" id="PF14230"/>
    </source>
</evidence>
<evidence type="ECO:0000313" key="4">
    <source>
        <dbReference type="EMBL" id="PRZ42137.1"/>
    </source>
</evidence>
<dbReference type="AlphaFoldDB" id="A0A2T1A0X1"/>
<organism evidence="4 5">
    <name type="scientific">Antricoccus suffuscus</name>
    <dbReference type="NCBI Taxonomy" id="1629062"/>
    <lineage>
        <taxon>Bacteria</taxon>
        <taxon>Bacillati</taxon>
        <taxon>Actinomycetota</taxon>
        <taxon>Actinomycetes</taxon>
        <taxon>Geodermatophilales</taxon>
        <taxon>Antricoccaceae</taxon>
        <taxon>Antricoccus</taxon>
    </lineage>
</organism>
<comment type="caution">
    <text evidence="4">The sequence shown here is derived from an EMBL/GenBank/DDBJ whole genome shotgun (WGS) entry which is preliminary data.</text>
</comment>
<keyword evidence="2" id="KW-0812">Transmembrane</keyword>
<feature type="compositionally biased region" description="Low complexity" evidence="1">
    <location>
        <begin position="168"/>
        <end position="234"/>
    </location>
</feature>